<proteinExistence type="inferred from homology"/>
<reference evidence="11" key="1">
    <citation type="journal article" date="2019" name="Int. J. Syst. Evol. Microbiol.">
        <title>The Global Catalogue of Microorganisms (GCM) 10K type strain sequencing project: providing services to taxonomists for standard genome sequencing and annotation.</title>
        <authorList>
            <consortium name="The Broad Institute Genomics Platform"/>
            <consortium name="The Broad Institute Genome Sequencing Center for Infectious Disease"/>
            <person name="Wu L."/>
            <person name="Ma J."/>
        </authorList>
    </citation>
    <scope>NUCLEOTIDE SEQUENCE [LARGE SCALE GENOMIC DNA]</scope>
    <source>
        <strain evidence="11">JCM 18472</strain>
    </source>
</reference>
<evidence type="ECO:0000313" key="11">
    <source>
        <dbReference type="Proteomes" id="UP001500074"/>
    </source>
</evidence>
<evidence type="ECO:0000256" key="7">
    <source>
        <dbReference type="ARBA" id="ARBA00022840"/>
    </source>
</evidence>
<dbReference type="CDD" id="cd02021">
    <property type="entry name" value="GntK"/>
    <property type="match status" value="1"/>
</dbReference>
<evidence type="ECO:0000256" key="1">
    <source>
        <dbReference type="ARBA" id="ARBA00004761"/>
    </source>
</evidence>
<name>A0ABP9RBX8_9GAMM</name>
<comment type="caution">
    <text evidence="10">The sequence shown here is derived from an EMBL/GenBank/DDBJ whole genome shotgun (WGS) entry which is preliminary data.</text>
</comment>
<dbReference type="Gene3D" id="3.40.50.300">
    <property type="entry name" value="P-loop containing nucleotide triphosphate hydrolases"/>
    <property type="match status" value="1"/>
</dbReference>
<dbReference type="PRINTS" id="PR01100">
    <property type="entry name" value="SHIKIMTKNASE"/>
</dbReference>
<organism evidence="10 11">
    <name type="scientific">Modicisalibacter zincidurans</name>
    <dbReference type="NCBI Taxonomy" id="1178777"/>
    <lineage>
        <taxon>Bacteria</taxon>
        <taxon>Pseudomonadati</taxon>
        <taxon>Pseudomonadota</taxon>
        <taxon>Gammaproteobacteria</taxon>
        <taxon>Oceanospirillales</taxon>
        <taxon>Halomonadaceae</taxon>
        <taxon>Modicisalibacter</taxon>
    </lineage>
</organism>
<evidence type="ECO:0000256" key="2">
    <source>
        <dbReference type="ARBA" id="ARBA00008420"/>
    </source>
</evidence>
<dbReference type="PANTHER" id="PTHR43442">
    <property type="entry name" value="GLUCONOKINASE-RELATED"/>
    <property type="match status" value="1"/>
</dbReference>
<gene>
    <name evidence="10" type="ORF">GCM10023342_15020</name>
</gene>
<sequence>MIPDMENTSHCILVMGVSGSGKSHIGRDVAASIGAEFVDADDHHSALSIAKMSRGEPLNDNDREGWLATLADIFKRYRSENRHVVVGCSALKRHYRDVLHQGAPNLKILYLHGSREVLLQRLNSRGSHFFSGEHMLDSQLSTLQPPTADEACRIDIRESPKAIVEQFESYLRLE</sequence>
<evidence type="ECO:0000256" key="9">
    <source>
        <dbReference type="RuleBase" id="RU363066"/>
    </source>
</evidence>
<dbReference type="EMBL" id="BAABKI010000017">
    <property type="protein sequence ID" value="GAA5174330.1"/>
    <property type="molecule type" value="Genomic_DNA"/>
</dbReference>
<dbReference type="EC" id="2.7.1.12" evidence="3 9"/>
<evidence type="ECO:0000313" key="10">
    <source>
        <dbReference type="EMBL" id="GAA5174330.1"/>
    </source>
</evidence>
<keyword evidence="6 9" id="KW-0418">Kinase</keyword>
<evidence type="ECO:0000256" key="4">
    <source>
        <dbReference type="ARBA" id="ARBA00022679"/>
    </source>
</evidence>
<keyword evidence="11" id="KW-1185">Reference proteome</keyword>
<dbReference type="Proteomes" id="UP001500074">
    <property type="component" value="Unassembled WGS sequence"/>
</dbReference>
<evidence type="ECO:0000256" key="3">
    <source>
        <dbReference type="ARBA" id="ARBA00012054"/>
    </source>
</evidence>
<keyword evidence="4 9" id="KW-0808">Transferase</keyword>
<dbReference type="InterPro" id="IPR027417">
    <property type="entry name" value="P-loop_NTPase"/>
</dbReference>
<dbReference type="NCBIfam" id="TIGR01313">
    <property type="entry name" value="therm_gnt_kin"/>
    <property type="match status" value="1"/>
</dbReference>
<accession>A0ABP9RBX8</accession>
<dbReference type="SUPFAM" id="SSF52540">
    <property type="entry name" value="P-loop containing nucleoside triphosphate hydrolases"/>
    <property type="match status" value="1"/>
</dbReference>
<comment type="catalytic activity">
    <reaction evidence="8 9">
        <text>D-gluconate + ATP = 6-phospho-D-gluconate + ADP + H(+)</text>
        <dbReference type="Rhea" id="RHEA:19433"/>
        <dbReference type="ChEBI" id="CHEBI:15378"/>
        <dbReference type="ChEBI" id="CHEBI:18391"/>
        <dbReference type="ChEBI" id="CHEBI:30616"/>
        <dbReference type="ChEBI" id="CHEBI:58759"/>
        <dbReference type="ChEBI" id="CHEBI:456216"/>
        <dbReference type="EC" id="2.7.1.12"/>
    </reaction>
</comment>
<evidence type="ECO:0000256" key="5">
    <source>
        <dbReference type="ARBA" id="ARBA00022741"/>
    </source>
</evidence>
<evidence type="ECO:0000256" key="6">
    <source>
        <dbReference type="ARBA" id="ARBA00022777"/>
    </source>
</evidence>
<keyword evidence="5 9" id="KW-0547">Nucleotide-binding</keyword>
<dbReference type="PANTHER" id="PTHR43442:SF3">
    <property type="entry name" value="GLUCONOKINASE-RELATED"/>
    <property type="match status" value="1"/>
</dbReference>
<comment type="pathway">
    <text evidence="1">Carbohydrate acid metabolism.</text>
</comment>
<evidence type="ECO:0000256" key="8">
    <source>
        <dbReference type="ARBA" id="ARBA00048090"/>
    </source>
</evidence>
<dbReference type="InterPro" id="IPR006001">
    <property type="entry name" value="Therm_gnt_kin"/>
</dbReference>
<keyword evidence="7 9" id="KW-0067">ATP-binding</keyword>
<comment type="similarity">
    <text evidence="2 9">Belongs to the gluconokinase GntK/GntV family.</text>
</comment>
<protein>
    <recommendedName>
        <fullName evidence="3 9">Gluconokinase</fullName>
        <ecNumber evidence="3 9">2.7.1.12</ecNumber>
    </recommendedName>
</protein>
<dbReference type="Pfam" id="PF13671">
    <property type="entry name" value="AAA_33"/>
    <property type="match status" value="1"/>
</dbReference>